<evidence type="ECO:0000313" key="2">
    <source>
        <dbReference type="RefSeq" id="XP_059600881.1"/>
    </source>
</evidence>
<accession>A0AAJ8BQT0</accession>
<reference evidence="2" key="2">
    <citation type="submission" date="2025-08" db="UniProtKB">
        <authorList>
            <consortium name="RefSeq"/>
        </authorList>
    </citation>
    <scope>IDENTIFICATION</scope>
</reference>
<dbReference type="AlphaFoldDB" id="A0AAJ8BQT0"/>
<name>A0AAJ8BQT0_ASPNG</name>
<dbReference type="RefSeq" id="XP_059600881.1">
    <property type="nucleotide sequence ID" value="XM_059748291.1"/>
</dbReference>
<organism evidence="2">
    <name type="scientific">Aspergillus niger</name>
    <dbReference type="NCBI Taxonomy" id="5061"/>
    <lineage>
        <taxon>Eukaryota</taxon>
        <taxon>Fungi</taxon>
        <taxon>Dikarya</taxon>
        <taxon>Ascomycota</taxon>
        <taxon>Pezizomycotina</taxon>
        <taxon>Eurotiomycetes</taxon>
        <taxon>Eurotiomycetidae</taxon>
        <taxon>Eurotiales</taxon>
        <taxon>Aspergillaceae</taxon>
        <taxon>Aspergillus</taxon>
        <taxon>Aspergillus subgen. Circumdati</taxon>
    </lineage>
</organism>
<reference evidence="2" key="1">
    <citation type="submission" date="2025-02" db="EMBL/GenBank/DDBJ databases">
        <authorList>
            <consortium name="NCBI Genome Project"/>
        </authorList>
    </citation>
    <scope>NUCLEOTIDE SEQUENCE</scope>
</reference>
<dbReference type="KEGG" id="ang:An07g02550"/>
<feature type="region of interest" description="Disordered" evidence="1">
    <location>
        <begin position="1"/>
        <end position="123"/>
    </location>
</feature>
<evidence type="ECO:0000256" key="1">
    <source>
        <dbReference type="SAM" id="MobiDB-lite"/>
    </source>
</evidence>
<gene>
    <name evidence="2" type="ORF">An07g02550</name>
</gene>
<protein>
    <submittedName>
        <fullName evidence="2">Uncharacterized protein</fullName>
    </submittedName>
</protein>
<proteinExistence type="predicted"/>
<dbReference type="VEuPathDB" id="FungiDB:An07g02550"/>
<sequence length="162" mass="17260">MGGALGQNPRAKGFLGWNELGLVSGPKTVDSLGEKPGEQMGTKGKDSSGFYPAMEPRTAGGPDQGRKTRRGRKETSRDKAGLAGGVENGEPLGSKSGEILAGENTHNKEGMEPVFSDHSMTSDEQLAWRTMPKQCVMMASGLTKEIPRSLTICPETLVEGRR</sequence>
<dbReference type="GeneID" id="84591306"/>